<dbReference type="SMART" id="SM01407">
    <property type="entry name" value="NAC"/>
    <property type="match status" value="1"/>
</dbReference>
<feature type="compositionally biased region" description="Basic and acidic residues" evidence="1">
    <location>
        <begin position="1157"/>
        <end position="1166"/>
    </location>
</feature>
<reference evidence="3" key="1">
    <citation type="submission" date="2020-06" db="EMBL/GenBank/DDBJ databases">
        <authorList>
            <consortium name="Wellcome Sanger Institute Data Sharing"/>
        </authorList>
    </citation>
    <scope>NUCLEOTIDE SEQUENCE [LARGE SCALE GENOMIC DNA]</scope>
</reference>
<feature type="region of interest" description="Disordered" evidence="1">
    <location>
        <begin position="908"/>
        <end position="932"/>
    </location>
</feature>
<dbReference type="InterPro" id="IPR016641">
    <property type="entry name" value="EGD2/NACA0like"/>
</dbReference>
<dbReference type="Gene3D" id="1.10.8.10">
    <property type="entry name" value="DNA helicase RuvA subunit, C-terminal domain"/>
    <property type="match status" value="1"/>
</dbReference>
<organism evidence="3 4">
    <name type="scientific">Gouania willdenowi</name>
    <name type="common">Blunt-snouted clingfish</name>
    <name type="synonym">Lepadogaster willdenowi</name>
    <dbReference type="NCBI Taxonomy" id="441366"/>
    <lineage>
        <taxon>Eukaryota</taxon>
        <taxon>Metazoa</taxon>
        <taxon>Chordata</taxon>
        <taxon>Craniata</taxon>
        <taxon>Vertebrata</taxon>
        <taxon>Euteleostomi</taxon>
        <taxon>Actinopterygii</taxon>
        <taxon>Neopterygii</taxon>
        <taxon>Teleostei</taxon>
        <taxon>Neoteleostei</taxon>
        <taxon>Acanthomorphata</taxon>
        <taxon>Ovalentaria</taxon>
        <taxon>Blenniimorphae</taxon>
        <taxon>Blenniiformes</taxon>
        <taxon>Gobiesocoidei</taxon>
        <taxon>Gobiesocidae</taxon>
        <taxon>Gobiesocinae</taxon>
        <taxon>Gouania</taxon>
    </lineage>
</organism>
<feature type="compositionally biased region" description="Basic and acidic residues" evidence="1">
    <location>
        <begin position="1995"/>
        <end position="2021"/>
    </location>
</feature>
<feature type="compositionally biased region" description="Acidic residues" evidence="1">
    <location>
        <begin position="688"/>
        <end position="711"/>
    </location>
</feature>
<dbReference type="CDD" id="cd22054">
    <property type="entry name" value="NAC_NACA"/>
    <property type="match status" value="1"/>
</dbReference>
<evidence type="ECO:0000259" key="2">
    <source>
        <dbReference type="PROSITE" id="PS51151"/>
    </source>
</evidence>
<feature type="region of interest" description="Disordered" evidence="1">
    <location>
        <begin position="613"/>
        <end position="796"/>
    </location>
</feature>
<feature type="compositionally biased region" description="Polar residues" evidence="1">
    <location>
        <begin position="1593"/>
        <end position="1607"/>
    </location>
</feature>
<feature type="compositionally biased region" description="Basic and acidic residues" evidence="1">
    <location>
        <begin position="650"/>
        <end position="665"/>
    </location>
</feature>
<feature type="region of interest" description="Disordered" evidence="1">
    <location>
        <begin position="1857"/>
        <end position="1908"/>
    </location>
</feature>
<name>A0A8C5EHT8_GOUWI</name>
<feature type="compositionally biased region" description="Low complexity" evidence="1">
    <location>
        <begin position="34"/>
        <end position="48"/>
    </location>
</feature>
<feature type="compositionally biased region" description="Acidic residues" evidence="1">
    <location>
        <begin position="613"/>
        <end position="644"/>
    </location>
</feature>
<feature type="compositionally biased region" description="Basic and acidic residues" evidence="1">
    <location>
        <begin position="14"/>
        <end position="24"/>
    </location>
</feature>
<feature type="region of interest" description="Disordered" evidence="1">
    <location>
        <begin position="1535"/>
        <end position="1560"/>
    </location>
</feature>
<dbReference type="Proteomes" id="UP000694680">
    <property type="component" value="Chromosome 16"/>
</dbReference>
<feature type="region of interest" description="Disordered" evidence="1">
    <location>
        <begin position="2094"/>
        <end position="2126"/>
    </location>
</feature>
<feature type="region of interest" description="Disordered" evidence="1">
    <location>
        <begin position="433"/>
        <end position="467"/>
    </location>
</feature>
<dbReference type="InterPro" id="IPR044034">
    <property type="entry name" value="NAC-like_UBA"/>
</dbReference>
<dbReference type="InterPro" id="IPR002715">
    <property type="entry name" value="Nas_poly-pep-assoc_cplx_dom"/>
</dbReference>
<evidence type="ECO:0000313" key="3">
    <source>
        <dbReference type="Ensembl" id="ENSGWIP00000021197.1"/>
    </source>
</evidence>
<feature type="region of interest" description="Disordered" evidence="1">
    <location>
        <begin position="2165"/>
        <end position="2200"/>
    </location>
</feature>
<feature type="compositionally biased region" description="Low complexity" evidence="1">
    <location>
        <begin position="724"/>
        <end position="736"/>
    </location>
</feature>
<reference evidence="3" key="3">
    <citation type="submission" date="2025-09" db="UniProtKB">
        <authorList>
            <consortium name="Ensembl"/>
        </authorList>
    </citation>
    <scope>IDENTIFICATION</scope>
</reference>
<feature type="region of interest" description="Disordered" evidence="1">
    <location>
        <begin position="1"/>
        <end position="104"/>
    </location>
</feature>
<dbReference type="Ensembl" id="ENSGWIT00000023256.1">
    <property type="protein sequence ID" value="ENSGWIP00000021197.1"/>
    <property type="gene ID" value="ENSGWIG00000011458.1"/>
</dbReference>
<feature type="compositionally biased region" description="Polar residues" evidence="1">
    <location>
        <begin position="909"/>
        <end position="932"/>
    </location>
</feature>
<dbReference type="Pfam" id="PF01849">
    <property type="entry name" value="NAC"/>
    <property type="match status" value="1"/>
</dbReference>
<keyword evidence="4" id="KW-1185">Reference proteome</keyword>
<feature type="domain" description="NAC-A/B" evidence="2">
    <location>
        <begin position="2018"/>
        <end position="2083"/>
    </location>
</feature>
<gene>
    <name evidence="3" type="primary">nacad</name>
</gene>
<feature type="compositionally biased region" description="Basic and acidic residues" evidence="1">
    <location>
        <begin position="2165"/>
        <end position="2194"/>
    </location>
</feature>
<evidence type="ECO:0000256" key="1">
    <source>
        <dbReference type="SAM" id="MobiDB-lite"/>
    </source>
</evidence>
<feature type="region of interest" description="Disordered" evidence="1">
    <location>
        <begin position="305"/>
        <end position="324"/>
    </location>
</feature>
<feature type="compositionally biased region" description="Polar residues" evidence="1">
    <location>
        <begin position="443"/>
        <end position="455"/>
    </location>
</feature>
<proteinExistence type="predicted"/>
<feature type="region of interest" description="Disordered" evidence="1">
    <location>
        <begin position="1146"/>
        <end position="1166"/>
    </location>
</feature>
<feature type="compositionally biased region" description="Low complexity" evidence="1">
    <location>
        <begin position="311"/>
        <end position="324"/>
    </location>
</feature>
<accession>A0A8C5EHT8</accession>
<feature type="region of interest" description="Disordered" evidence="1">
    <location>
        <begin position="1977"/>
        <end position="2029"/>
    </location>
</feature>
<dbReference type="PROSITE" id="PS51151">
    <property type="entry name" value="NAC_AB"/>
    <property type="match status" value="1"/>
</dbReference>
<dbReference type="FunFam" id="2.20.70.30:FF:000002">
    <property type="entry name" value="Nascent polypeptide-associated complex (NAC), alpha subunit"/>
    <property type="match status" value="1"/>
</dbReference>
<dbReference type="Gene3D" id="2.20.70.30">
    <property type="entry name" value="Nascent polypeptide-associated complex domain"/>
    <property type="match status" value="1"/>
</dbReference>
<dbReference type="Pfam" id="PF19026">
    <property type="entry name" value="UBA_HYPK"/>
    <property type="match status" value="1"/>
</dbReference>
<feature type="region of interest" description="Disordered" evidence="1">
    <location>
        <begin position="1587"/>
        <end position="1626"/>
    </location>
</feature>
<feature type="compositionally biased region" description="Acidic residues" evidence="1">
    <location>
        <begin position="1899"/>
        <end position="1908"/>
    </location>
</feature>
<feature type="compositionally biased region" description="Basic and acidic residues" evidence="1">
    <location>
        <begin position="767"/>
        <end position="776"/>
    </location>
</feature>
<dbReference type="PANTHER" id="PTHR21713">
    <property type="entry name" value="NASCENT POLYPEPTIDE ASSOCIATED COMPLEX ALPHA SUBUNIT-RELATED"/>
    <property type="match status" value="1"/>
</dbReference>
<dbReference type="InterPro" id="IPR038187">
    <property type="entry name" value="NAC_A/B_dom_sf"/>
</dbReference>
<reference evidence="3" key="2">
    <citation type="submission" date="2025-08" db="UniProtKB">
        <authorList>
            <consortium name="Ensembl"/>
        </authorList>
    </citation>
    <scope>IDENTIFICATION</scope>
</reference>
<feature type="compositionally biased region" description="Acidic residues" evidence="1">
    <location>
        <begin position="786"/>
        <end position="796"/>
    </location>
</feature>
<feature type="compositionally biased region" description="Polar residues" evidence="1">
    <location>
        <begin position="1857"/>
        <end position="1868"/>
    </location>
</feature>
<dbReference type="GO" id="GO:0005854">
    <property type="term" value="C:nascent polypeptide-associated complex"/>
    <property type="evidence" value="ECO:0007669"/>
    <property type="project" value="InterPro"/>
</dbReference>
<protein>
    <submittedName>
        <fullName evidence="3">Uncharacterized LOC114477638</fullName>
    </submittedName>
</protein>
<feature type="compositionally biased region" description="Acidic residues" evidence="1">
    <location>
        <begin position="2113"/>
        <end position="2125"/>
    </location>
</feature>
<feature type="compositionally biased region" description="Polar residues" evidence="1">
    <location>
        <begin position="1"/>
        <end position="12"/>
    </location>
</feature>
<evidence type="ECO:0000313" key="4">
    <source>
        <dbReference type="Proteomes" id="UP000694680"/>
    </source>
</evidence>
<sequence length="2200" mass="240747">MPGDGTSSSFPTKTHLDQGGEETRLPGPDMTRYPSTDSIPSASSSSPSPSTPQKPLHACTSPFGPRLFHVTPKSSRNIRPQPEGSDHRNNTHRGKLGGHGPCGRHVSVKMERIKVLTGSEVEGDHQEPQTIDTRVVMGQETLLKATKFQKVNAQTDPSNCSTHLSIAQNQTNDALLVTSKEESQDQSIVTCHEHEMEPLQPSPTPSSFNKPLCPPSSALEKLTDDILRSEKEKGQKPFQDIVPRLSLSELTCPVALSFCEPSYAVDPQRVGMPSALDPDLYYTAPSTPIKMSSRTLHLKHRSYPGSPACPLSPGSPSDSDDLCSPLTSPSGSYITAEGGSWTSSFASSVSPSISPNLLLTEEAQEAPACFVSSLSEIGDEVGEEKGRISQERGDDRTMDFCRYHLEDFVINTHIGITDRVILEEDEAFKGDEIKQDNPCWGTETMSPLRSSNSSDSQEDVGGSEPSLCSLEEVTAGGKYSEPMKAGLRLELKTCLSEEHFEQTKEHRELSLNSEAESMRMDSSVSTPDTAVLSLHALCPGSFDELDPNSFLLTQSACSDHIPDEERMIPASLLSFPIHTNLIFKADSMEITLFPTENQNDKNEGEDVDAYAAGEEEADVEDDNDDEDDDDYDDENAYDYNDDDVVGMVIRKKDEDLKTADNKSQDEADGDNDGNADGQAEVEVKVEEEKNEEEDEKEDSSDDDDDDDDDECESKTVEYPIDEGSSSSFLHSLSDTSINDGLDESFCYQDDTDDSLDSASYNGEEDERLYSTERHAQPPDPAPADGQDIEIQSETDEGSLGVAGQIEPLQGQVSMNKQVGEPKVTCVNEVTAVQSLGNSIEFKPQTFTEDFANKTDLKLEYTTGENVPVRTDEPMNNQNFPCPLEGIGFQISQSSLDQNEKEGEIHDHTLSFNFPNEPQDSPNPSSIPTVIPDSSITATKSHLIPSSSTLLQEKVDPKRTALLGELSEKKLSSEDIDLGVYSVSSEVMTKKEPERDSFKLLIKPRQCIPESQKTIGATRRALSKSFSAKNDTPAGIKVVCQATFPPKFVTKLCQRNGNPSVGYEVTDSGTSMNMVTPTNDLNKGVPLLSCSKDPPPNTSNIPVCASSEVLTELADNLGLNPGHCTGDPAQENLRENSLMADEGVLGATRSPHSPLDISPKRENSEADTSRMMGLLTGARCNTGMGLGYGLGLGSDFTVWESGESLSCSLQKSYELKGEKPFLCDTEDIKSCSAMVSCEVNKNDDSTLGYILNDEGNNSLQGAKDELANEALGVKRASGSNLACWKSIEDISVAEGGESRCSRFLEDDISNLIPADNEDNTDKPIKVSWDNSSNDSIFDSLQAGTYGILNPLSEEVSHHSVCVESTSNIPLDEIPTQVFDAAINREKESKGNSLKQIEKTQGHCSKDEICSVSAVSAAAEKGHNSADTVKSVYLSGQEYELNLPEMQTFSLLQGSFGSFTPKCKSAISAQRPHLKDKMENDVSLTRKQMLEPQMEGDGKGFIINVTDGCVEEPKTEGVFKEQKLSVCISMEQEEKVDSQAQNSIIEEKKKNKKGRKPSFAQKDSKHFVCHNLSQEPCTDAYVAAKKGRKEKQSRQIELQTASQIDSSTKAVDDTNKSSLPAEVTAEERSLGITSPSTVIKDYNSNNFSAPQNQQRLFEMDEKETSSVMQKNNNYSLDVKSHYHGQYHSATYTTDNLNTAMSRNQSLQNKQEVLDNRPLPDTYIGVTVDINDNSIDAGHRPHTHKKMSQPVTPLSLPTSLASFSSSSLSTPCPSKEHENYLPTPVQESQPVLFPQSTPPMCYSTQALQSRVCSNNVKTVSDVQFLSTASDTSVSFPSPCTATPINILQTTQSSLLGSRVLNSPSQAQSNSKAEVALSTQHHRPINQGDASSARERHCGPSLAEEETDSDEEDVGLYSIGVKSHLQKLSGSGNGLLQKESDQDNRQEIQIVPSCRLSERHRSLDISEEIDLTLRNNSSMLTSCNESESEGSVPELEEPEPQRPSESRLHTSIEDGIIRPKQSRSEKKARKAMSKLGLKPVHGVTRITIRKSKSILFVISRPDVFKSPASDIYIVFGEAKIEDLSQQAHKAAAEKFKVPAASSPLAPPLPPNLTIREESEEEEEEVDEGGLEQRDIELVMAQANVSRAKAIRALKHNKNDIVNAIMVRRREEEGMGEEERKCCWEGGKQKEQRTKDKLKCSHTSN</sequence>